<gene>
    <name evidence="7" type="ORF">GOP47_0020667</name>
</gene>
<feature type="transmembrane region" description="Helical" evidence="6">
    <location>
        <begin position="116"/>
        <end position="137"/>
    </location>
</feature>
<keyword evidence="4 6" id="KW-1133">Transmembrane helix</keyword>
<evidence type="ECO:0000256" key="3">
    <source>
        <dbReference type="ARBA" id="ARBA00022692"/>
    </source>
</evidence>
<reference evidence="7" key="1">
    <citation type="submission" date="2021-01" db="EMBL/GenBank/DDBJ databases">
        <title>Adiantum capillus-veneris genome.</title>
        <authorList>
            <person name="Fang Y."/>
            <person name="Liao Q."/>
        </authorList>
    </citation>
    <scope>NUCLEOTIDE SEQUENCE</scope>
    <source>
        <strain evidence="7">H3</strain>
        <tissue evidence="7">Leaf</tissue>
    </source>
</reference>
<comment type="subcellular location">
    <subcellularLocation>
        <location evidence="1">Membrane</location>
        <topology evidence="1">Multi-pass membrane protein</topology>
    </subcellularLocation>
</comment>
<feature type="transmembrane region" description="Helical" evidence="6">
    <location>
        <begin position="311"/>
        <end position="333"/>
    </location>
</feature>
<dbReference type="InterPro" id="IPR044991">
    <property type="entry name" value="TET_plant"/>
</dbReference>
<feature type="transmembrane region" description="Helical" evidence="6">
    <location>
        <begin position="85"/>
        <end position="104"/>
    </location>
</feature>
<dbReference type="GO" id="GO:0009734">
    <property type="term" value="P:auxin-activated signaling pathway"/>
    <property type="evidence" value="ECO:0007669"/>
    <property type="project" value="InterPro"/>
</dbReference>
<feature type="transmembrane region" description="Helical" evidence="6">
    <location>
        <begin position="44"/>
        <end position="65"/>
    </location>
</feature>
<dbReference type="Proteomes" id="UP000886520">
    <property type="component" value="Chromosome 20"/>
</dbReference>
<dbReference type="InterPro" id="IPR018499">
    <property type="entry name" value="Tetraspanin/Peripherin"/>
</dbReference>
<evidence type="ECO:0000256" key="4">
    <source>
        <dbReference type="ARBA" id="ARBA00022989"/>
    </source>
</evidence>
<dbReference type="Pfam" id="PF00335">
    <property type="entry name" value="Tetraspanin"/>
    <property type="match status" value="1"/>
</dbReference>
<evidence type="ECO:0000256" key="5">
    <source>
        <dbReference type="ARBA" id="ARBA00023136"/>
    </source>
</evidence>
<keyword evidence="8" id="KW-1185">Reference proteome</keyword>
<accession>A0A9D4Z7Y4</accession>
<evidence type="ECO:0000256" key="6">
    <source>
        <dbReference type="SAM" id="Phobius"/>
    </source>
</evidence>
<organism evidence="7 8">
    <name type="scientific">Adiantum capillus-veneris</name>
    <name type="common">Maidenhair fern</name>
    <dbReference type="NCBI Taxonomy" id="13818"/>
    <lineage>
        <taxon>Eukaryota</taxon>
        <taxon>Viridiplantae</taxon>
        <taxon>Streptophyta</taxon>
        <taxon>Embryophyta</taxon>
        <taxon>Tracheophyta</taxon>
        <taxon>Polypodiopsida</taxon>
        <taxon>Polypodiidae</taxon>
        <taxon>Polypodiales</taxon>
        <taxon>Pteridineae</taxon>
        <taxon>Pteridaceae</taxon>
        <taxon>Vittarioideae</taxon>
        <taxon>Adiantum</taxon>
    </lineage>
</organism>
<dbReference type="OrthoDB" id="1929967at2759"/>
<dbReference type="PANTHER" id="PTHR32191">
    <property type="entry name" value="TETRASPANIN-8-RELATED"/>
    <property type="match status" value="1"/>
</dbReference>
<dbReference type="EMBL" id="JABFUD020000020">
    <property type="protein sequence ID" value="KAI5063997.1"/>
    <property type="molecule type" value="Genomic_DNA"/>
</dbReference>
<dbReference type="AlphaFoldDB" id="A0A9D4Z7Y4"/>
<proteinExistence type="inferred from homology"/>
<evidence type="ECO:0000313" key="8">
    <source>
        <dbReference type="Proteomes" id="UP000886520"/>
    </source>
</evidence>
<keyword evidence="5 6" id="KW-0472">Membrane</keyword>
<sequence>MGNTLRSRQLLADHQQQARHSSPQGRPPTIPGQESVNLHFRSRFLIIQNVICALLAVAVLATGFLIAHGESINGEPCAAFMHRPIIAVGFLLLLISLIGLFATIAKKWCDTPFPEWIDLVLVFCLVILLFCFAIFSLEITNRGLTHHVVGYGQSYKEYRLYEYPKWMQHRVKDTNYWSRVKTCLQHDNVCGSGIIPKFPSDIITDVTLADLTPIQGGCCIPPSACNISFIGSQKGNENQNDIKKVETVGANEYGSLNIRKEAKEKGFRTTIHAYTHDCNKWSSTPTQLCYDCDTCKGGVIQANMNRWKNAAILYVVLVMTMVVICALFACYGFSNRRPQKDKETREVVLL</sequence>
<evidence type="ECO:0000313" key="7">
    <source>
        <dbReference type="EMBL" id="KAI5063997.1"/>
    </source>
</evidence>
<evidence type="ECO:0000256" key="1">
    <source>
        <dbReference type="ARBA" id="ARBA00004141"/>
    </source>
</evidence>
<keyword evidence="3 6" id="KW-0812">Transmembrane</keyword>
<evidence type="ECO:0000256" key="2">
    <source>
        <dbReference type="ARBA" id="ARBA00006840"/>
    </source>
</evidence>
<comment type="similarity">
    <text evidence="2">Belongs to the tetraspanin (TM4SF) family.</text>
</comment>
<comment type="caution">
    <text evidence="7">The sequence shown here is derived from an EMBL/GenBank/DDBJ whole genome shotgun (WGS) entry which is preliminary data.</text>
</comment>
<protein>
    <submittedName>
        <fullName evidence="7">Uncharacterized protein</fullName>
    </submittedName>
</protein>
<dbReference type="GO" id="GO:0016020">
    <property type="term" value="C:membrane"/>
    <property type="evidence" value="ECO:0007669"/>
    <property type="project" value="UniProtKB-SubCell"/>
</dbReference>
<name>A0A9D4Z7Y4_ADICA</name>